<keyword evidence="6" id="KW-0378">Hydrolase</keyword>
<comment type="function">
    <text evidence="5">Catalyzes the catabolism of the allantoin degradation intermediate (S)-ureidoglycolate, generating urea and glyoxylate. Involved in the utilization of allantoin as nitrogen source.</text>
</comment>
<proteinExistence type="inferred from homology"/>
<evidence type="ECO:0000256" key="3">
    <source>
        <dbReference type="ARBA" id="ARBA00023239"/>
    </source>
</evidence>
<accession>A0A178Y6Q1</accession>
<dbReference type="GO" id="GO:0050385">
    <property type="term" value="F:ureidoglycolate lyase activity"/>
    <property type="evidence" value="ECO:0007669"/>
    <property type="project" value="UniProtKB-UniRule"/>
</dbReference>
<comment type="pathway">
    <text evidence="5">Nitrogen metabolism; (S)-allantoin degradation.</text>
</comment>
<dbReference type="GO" id="GO:0000256">
    <property type="term" value="P:allantoin catabolic process"/>
    <property type="evidence" value="ECO:0007669"/>
    <property type="project" value="UniProtKB-UniRule"/>
</dbReference>
<dbReference type="EC" id="4.3.2.3" evidence="5"/>
<dbReference type="SUPFAM" id="SSF51182">
    <property type="entry name" value="RmlC-like cupins"/>
    <property type="match status" value="1"/>
</dbReference>
<evidence type="ECO:0000256" key="2">
    <source>
        <dbReference type="ARBA" id="ARBA00022631"/>
    </source>
</evidence>
<evidence type="ECO:0000256" key="1">
    <source>
        <dbReference type="ARBA" id="ARBA00011738"/>
    </source>
</evidence>
<dbReference type="InterPro" id="IPR011051">
    <property type="entry name" value="RmlC_Cupin_sf"/>
</dbReference>
<sequence length="171" mass="18982">MSHLLSIEPLTKEAFAPFGSVIEADPASARLINGGNTQRFHALAEADIVGEGARVIINIFRGQPRSFPYRLTMMERHPLGSQSFSPLQDRPWLAVVAADEGGRPGRPRVFLASGRQGVNYGRNVWHHPLMAVDAVCDFLVVDRDGPGDNLEEFFYEEPFVIPDLPSKENVR</sequence>
<dbReference type="PANTHER" id="PTHR21221:SF1">
    <property type="entry name" value="UREIDOGLYCOLATE LYASE"/>
    <property type="match status" value="1"/>
</dbReference>
<comment type="cofactor">
    <cofactor evidence="5">
        <name>Ni(2+)</name>
        <dbReference type="ChEBI" id="CHEBI:49786"/>
    </cofactor>
</comment>
<name>A0A178Y6Q1_9HYPH</name>
<evidence type="ECO:0000313" key="7">
    <source>
        <dbReference type="Proteomes" id="UP000094025"/>
    </source>
</evidence>
<comment type="similarity">
    <text evidence="5">Belongs to the ureidoglycolate lyase family.</text>
</comment>
<dbReference type="PIRSF" id="PIRSF017306">
    <property type="entry name" value="Ureidogly_hydro"/>
    <property type="match status" value="1"/>
</dbReference>
<dbReference type="PANTHER" id="PTHR21221">
    <property type="entry name" value="UREIDOGLYCOLATE HYDROLASE"/>
    <property type="match status" value="1"/>
</dbReference>
<gene>
    <name evidence="5" type="primary">allA</name>
    <name evidence="6" type="ORF">AU381_26990</name>
</gene>
<organism evidence="6 7">
    <name type="scientific">Sinorhizobium glycinis</name>
    <dbReference type="NCBI Taxonomy" id="1472378"/>
    <lineage>
        <taxon>Bacteria</taxon>
        <taxon>Pseudomonadati</taxon>
        <taxon>Pseudomonadota</taxon>
        <taxon>Alphaproteobacteria</taxon>
        <taxon>Hyphomicrobiales</taxon>
        <taxon>Rhizobiaceae</taxon>
        <taxon>Sinorhizobium/Ensifer group</taxon>
        <taxon>Sinorhizobium</taxon>
    </lineage>
</organism>
<comment type="subunit">
    <text evidence="1 5">Homodimer.</text>
</comment>
<dbReference type="Gene3D" id="2.60.120.480">
    <property type="entry name" value="Ureidoglycolate hydrolase"/>
    <property type="match status" value="1"/>
</dbReference>
<dbReference type="Proteomes" id="UP000094025">
    <property type="component" value="Unassembled WGS sequence"/>
</dbReference>
<dbReference type="EMBL" id="LPUX01000047">
    <property type="protein sequence ID" value="OAP43248.1"/>
    <property type="molecule type" value="Genomic_DNA"/>
</dbReference>
<dbReference type="Pfam" id="PF04115">
    <property type="entry name" value="Ureidogly_lyase"/>
    <property type="match status" value="1"/>
</dbReference>
<keyword evidence="3 5" id="KW-0456">Lyase</keyword>
<keyword evidence="2 5" id="KW-0659">Purine metabolism</keyword>
<evidence type="ECO:0000256" key="4">
    <source>
        <dbReference type="ARBA" id="ARBA00047684"/>
    </source>
</evidence>
<dbReference type="InterPro" id="IPR007247">
    <property type="entry name" value="Ureidogly_lyase"/>
</dbReference>
<dbReference type="OrthoDB" id="9804602at2"/>
<dbReference type="STRING" id="1472378.AU381_26990"/>
<dbReference type="CDD" id="cd20298">
    <property type="entry name" value="cupin_UAH"/>
    <property type="match status" value="1"/>
</dbReference>
<keyword evidence="7" id="KW-1185">Reference proteome</keyword>
<protein>
    <recommendedName>
        <fullName evidence="5">Ureidoglycolate lyase</fullName>
        <ecNumber evidence="5">4.3.2.3</ecNumber>
    </recommendedName>
    <alternativeName>
        <fullName evidence="5">Ureidoglycolatase</fullName>
    </alternativeName>
</protein>
<dbReference type="AlphaFoldDB" id="A0A178Y6Q1"/>
<dbReference type="HAMAP" id="MF_00616">
    <property type="entry name" value="Ureidogly_lyase"/>
    <property type="match status" value="1"/>
</dbReference>
<dbReference type="InterPro" id="IPR024060">
    <property type="entry name" value="Ureidoglycolate_lyase_dom_sf"/>
</dbReference>
<reference evidence="6 7" key="1">
    <citation type="journal article" date="2016" name="Int. J. Syst. Evol. Microbiol.">
        <title>Ensifer glycinis sp. nov., an novel rhizobial species associated with Glycine spp.</title>
        <authorList>
            <person name="Yan H."/>
            <person name="Yan J."/>
            <person name="Sui X.H."/>
            <person name="Wang E.T."/>
            <person name="Chen W.X."/>
            <person name="Zhang X.X."/>
            <person name="Chen W.F."/>
        </authorList>
    </citation>
    <scope>NUCLEOTIDE SEQUENCE [LARGE SCALE GENOMIC DNA]</scope>
    <source>
        <strain evidence="6 7">CCBAU 23380</strain>
    </source>
</reference>
<dbReference type="GO" id="GO:0004848">
    <property type="term" value="F:ureidoglycolate hydrolase activity"/>
    <property type="evidence" value="ECO:0007669"/>
    <property type="project" value="InterPro"/>
</dbReference>
<dbReference type="UniPathway" id="UPA00395"/>
<evidence type="ECO:0000313" key="6">
    <source>
        <dbReference type="EMBL" id="OAP43248.1"/>
    </source>
</evidence>
<dbReference type="GO" id="GO:0006145">
    <property type="term" value="P:purine nucleobase catabolic process"/>
    <property type="evidence" value="ECO:0007669"/>
    <property type="project" value="UniProtKB-UniRule"/>
</dbReference>
<evidence type="ECO:0000256" key="5">
    <source>
        <dbReference type="HAMAP-Rule" id="MF_00616"/>
    </source>
</evidence>
<comment type="caution">
    <text evidence="6">The sequence shown here is derived from an EMBL/GenBank/DDBJ whole genome shotgun (WGS) entry which is preliminary data.</text>
</comment>
<dbReference type="InterPro" id="IPR023525">
    <property type="entry name" value="Ureidogly_lyase_bac"/>
</dbReference>
<comment type="catalytic activity">
    <reaction evidence="4 5">
        <text>(S)-ureidoglycolate = urea + glyoxylate</text>
        <dbReference type="Rhea" id="RHEA:11304"/>
        <dbReference type="ChEBI" id="CHEBI:16199"/>
        <dbReference type="ChEBI" id="CHEBI:36655"/>
        <dbReference type="ChEBI" id="CHEBI:57296"/>
        <dbReference type="EC" id="4.3.2.3"/>
    </reaction>
</comment>
<dbReference type="NCBIfam" id="NF002951">
    <property type="entry name" value="PRK03606.2-2"/>
    <property type="match status" value="1"/>
</dbReference>
<dbReference type="RefSeq" id="WP_064240107.1">
    <property type="nucleotide sequence ID" value="NZ_LPUX01000047.1"/>
</dbReference>
<dbReference type="NCBIfam" id="NF009932">
    <property type="entry name" value="PRK13395.1"/>
    <property type="match status" value="1"/>
</dbReference>
<dbReference type="InterPro" id="IPR047233">
    <property type="entry name" value="UAH_cupin"/>
</dbReference>